<feature type="compositionally biased region" description="Basic residues" evidence="1">
    <location>
        <begin position="137"/>
        <end position="148"/>
    </location>
</feature>
<dbReference type="AlphaFoldDB" id="A0A7S4ENA5"/>
<keyword evidence="2" id="KW-0472">Membrane</keyword>
<feature type="compositionally biased region" description="Polar residues" evidence="1">
    <location>
        <begin position="534"/>
        <end position="550"/>
    </location>
</feature>
<gene>
    <name evidence="3" type="ORF">PAUS00366_LOCUS16503</name>
</gene>
<feature type="region of interest" description="Disordered" evidence="1">
    <location>
        <begin position="412"/>
        <end position="472"/>
    </location>
</feature>
<feature type="region of interest" description="Disordered" evidence="1">
    <location>
        <begin position="1"/>
        <end position="32"/>
    </location>
</feature>
<organism evidence="3">
    <name type="scientific">Pseudo-nitzschia australis</name>
    <dbReference type="NCBI Taxonomy" id="44445"/>
    <lineage>
        <taxon>Eukaryota</taxon>
        <taxon>Sar</taxon>
        <taxon>Stramenopiles</taxon>
        <taxon>Ochrophyta</taxon>
        <taxon>Bacillariophyta</taxon>
        <taxon>Bacillariophyceae</taxon>
        <taxon>Bacillariophycidae</taxon>
        <taxon>Bacillariales</taxon>
        <taxon>Bacillariaceae</taxon>
        <taxon>Pseudo-nitzschia</taxon>
    </lineage>
</organism>
<feature type="compositionally biased region" description="Acidic residues" evidence="1">
    <location>
        <begin position="1"/>
        <end position="18"/>
    </location>
</feature>
<sequence length="742" mass="81606">MSDQIDNVDVDADADGEPFDYAGVGMDEKPTAPIWERPRNFRLCYDDDIYSDGDSDGDGDSDSEAIDDDDDDKVDSSSSNRAATRPQPWGIAPIEFLYSIETNVSSSLLSPRAKHTIVSSVSAAIIDSIYEHDCPPHWKRRRGRRRQRGLSDLSSSSLSGLRSRSRSRSRRTEILSISPGDGHEWIGECGSLSSSTDNVNANDNVNDNDNEDTNDNDNANGLLFCNQVEGNVVIGFDEMEFPGIKVGPGTFAADFKSVGNVVLSRIEEDMINGIYLEKVNSAVLEFGVSVTTMKYIDSVYPDLVDQNAFAPLGALSRSPAGTPSESSGASFAAADTTNMTLFSKIAIPIMVILFVVAMALCWCAISSWPTDWFLEKKRTSTQRKIDVGEQGGKPHKKYSLNQSIRKISEGVRANRNSGRDTGPQHSLNNVSPPASITIKTKSDNAHTKRHRNDKDKHEDCENRPRTPSLEATLQDLTETERMKYGDQGAPYSISGRRGRTYSTLPIDNSRAGVNRFLPIVVRPRPHSMIRVADGSSNTHPSDTETGSTAPSVGIINDEMNSPNNYRRDRSSVRNKVGFVDLSDSDSESESDDALSTKKSSASRGLFSSFFKNRTIEPPRNTTSVINLVDRVGGCTSGGDSHCFRDDSEMAPPTNNNTILRYVIPTAGRNNSLLEVEKPMGDKATSPSSRMSAKKAIAYRAYINKKMIQRAKEFDQELSIPMEIGVKRSFMDDRGYVREMVAL</sequence>
<name>A0A7S4ENA5_9STRA</name>
<evidence type="ECO:0000313" key="3">
    <source>
        <dbReference type="EMBL" id="CAE0723747.1"/>
    </source>
</evidence>
<protein>
    <submittedName>
        <fullName evidence="3">Uncharacterized protein</fullName>
    </submittedName>
</protein>
<feature type="compositionally biased region" description="Acidic residues" evidence="1">
    <location>
        <begin position="48"/>
        <end position="73"/>
    </location>
</feature>
<proteinExistence type="predicted"/>
<reference evidence="3" key="1">
    <citation type="submission" date="2021-01" db="EMBL/GenBank/DDBJ databases">
        <authorList>
            <person name="Corre E."/>
            <person name="Pelletier E."/>
            <person name="Niang G."/>
            <person name="Scheremetjew M."/>
            <person name="Finn R."/>
            <person name="Kale V."/>
            <person name="Holt S."/>
            <person name="Cochrane G."/>
            <person name="Meng A."/>
            <person name="Brown T."/>
            <person name="Cohen L."/>
        </authorList>
    </citation>
    <scope>NUCLEOTIDE SEQUENCE</scope>
    <source>
        <strain evidence="3">10249 10 AB</strain>
    </source>
</reference>
<evidence type="ECO:0000256" key="2">
    <source>
        <dbReference type="SAM" id="Phobius"/>
    </source>
</evidence>
<feature type="compositionally biased region" description="Polar residues" evidence="1">
    <location>
        <begin position="423"/>
        <end position="439"/>
    </location>
</feature>
<keyword evidence="2" id="KW-1133">Transmembrane helix</keyword>
<evidence type="ECO:0000256" key="1">
    <source>
        <dbReference type="SAM" id="MobiDB-lite"/>
    </source>
</evidence>
<feature type="transmembrane region" description="Helical" evidence="2">
    <location>
        <begin position="345"/>
        <end position="368"/>
    </location>
</feature>
<feature type="region of interest" description="Disordered" evidence="1">
    <location>
        <begin position="136"/>
        <end position="174"/>
    </location>
</feature>
<feature type="compositionally biased region" description="Low complexity" evidence="1">
    <location>
        <begin position="150"/>
        <end position="162"/>
    </location>
</feature>
<dbReference type="EMBL" id="HBIX01023797">
    <property type="protein sequence ID" value="CAE0723747.1"/>
    <property type="molecule type" value="Transcribed_RNA"/>
</dbReference>
<feature type="compositionally biased region" description="Basic and acidic residues" evidence="1">
    <location>
        <begin position="440"/>
        <end position="464"/>
    </location>
</feature>
<feature type="region of interest" description="Disordered" evidence="1">
    <location>
        <begin position="48"/>
        <end position="86"/>
    </location>
</feature>
<feature type="region of interest" description="Disordered" evidence="1">
    <location>
        <begin position="533"/>
        <end position="571"/>
    </location>
</feature>
<accession>A0A7S4ENA5</accession>
<keyword evidence="2" id="KW-0812">Transmembrane</keyword>